<accession>A0AAP0LCS0</accession>
<comment type="caution">
    <text evidence="2">The sequence shown here is derived from an EMBL/GenBank/DDBJ whole genome shotgun (WGS) entry which is preliminary data.</text>
</comment>
<dbReference type="EMBL" id="JBBNAF010000001">
    <property type="protein sequence ID" value="KAK9168651.1"/>
    <property type="molecule type" value="Genomic_DNA"/>
</dbReference>
<feature type="region of interest" description="Disordered" evidence="1">
    <location>
        <begin position="1"/>
        <end position="23"/>
    </location>
</feature>
<proteinExistence type="predicted"/>
<dbReference type="Gene3D" id="3.30.530.20">
    <property type="match status" value="1"/>
</dbReference>
<feature type="compositionally biased region" description="Polar residues" evidence="1">
    <location>
        <begin position="1"/>
        <end position="11"/>
    </location>
</feature>
<protein>
    <submittedName>
        <fullName evidence="2">Uncharacterized protein</fullName>
    </submittedName>
</protein>
<reference evidence="2 3" key="1">
    <citation type="submission" date="2024-01" db="EMBL/GenBank/DDBJ databases">
        <title>Genome assemblies of Stephania.</title>
        <authorList>
            <person name="Yang L."/>
        </authorList>
    </citation>
    <scope>NUCLEOTIDE SEQUENCE [LARGE SCALE GENOMIC DNA]</scope>
    <source>
        <strain evidence="2">YNDBR</strain>
        <tissue evidence="2">Leaf</tissue>
    </source>
</reference>
<organism evidence="2 3">
    <name type="scientific">Stephania yunnanensis</name>
    <dbReference type="NCBI Taxonomy" id="152371"/>
    <lineage>
        <taxon>Eukaryota</taxon>
        <taxon>Viridiplantae</taxon>
        <taxon>Streptophyta</taxon>
        <taxon>Embryophyta</taxon>
        <taxon>Tracheophyta</taxon>
        <taxon>Spermatophyta</taxon>
        <taxon>Magnoliopsida</taxon>
        <taxon>Ranunculales</taxon>
        <taxon>Menispermaceae</taxon>
        <taxon>Menispermoideae</taxon>
        <taxon>Cissampelideae</taxon>
        <taxon>Stephania</taxon>
    </lineage>
</organism>
<dbReference type="AlphaFoldDB" id="A0AAP0LCS0"/>
<evidence type="ECO:0000256" key="1">
    <source>
        <dbReference type="SAM" id="MobiDB-lite"/>
    </source>
</evidence>
<keyword evidence="3" id="KW-1185">Reference proteome</keyword>
<dbReference type="SUPFAM" id="SSF55961">
    <property type="entry name" value="Bet v1-like"/>
    <property type="match status" value="1"/>
</dbReference>
<name>A0AAP0LCS0_9MAGN</name>
<sequence>MAPNGDNQKSTKPPPSPSPLRNSKFFQVWSSMRRFDQPQRYKLFVSRCVEQGGVNIGSVKEVSVKIGLPATTSTEGWSFLMRKNTFSELELLEGITG</sequence>
<evidence type="ECO:0000313" key="2">
    <source>
        <dbReference type="EMBL" id="KAK9168651.1"/>
    </source>
</evidence>
<dbReference type="Proteomes" id="UP001420932">
    <property type="component" value="Unassembled WGS sequence"/>
</dbReference>
<gene>
    <name evidence="2" type="ORF">Syun_000791</name>
</gene>
<dbReference type="InterPro" id="IPR023393">
    <property type="entry name" value="START-like_dom_sf"/>
</dbReference>
<evidence type="ECO:0000313" key="3">
    <source>
        <dbReference type="Proteomes" id="UP001420932"/>
    </source>
</evidence>